<sequence>MHARCFIGRVLPRTPLARDDVPSALITFAKPFASKPSEVTPDFVPFIACNISHSNELVAIAFARGARDSAGVDALRLSPPLHDSFETFDGVEKIVHHYPPPEDEHMSNRQLTTNETATLLALGLSSPNALRLSTRSGR</sequence>
<dbReference type="Proteomes" id="UP000814128">
    <property type="component" value="Unassembled WGS sequence"/>
</dbReference>
<protein>
    <submittedName>
        <fullName evidence="1">Uncharacterized protein</fullName>
    </submittedName>
</protein>
<name>A0ACB8Q773_9AGAM</name>
<gene>
    <name evidence="1" type="ORF">K488DRAFT_90766</name>
</gene>
<proteinExistence type="predicted"/>
<comment type="caution">
    <text evidence="1">The sequence shown here is derived from an EMBL/GenBank/DDBJ whole genome shotgun (WGS) entry which is preliminary data.</text>
</comment>
<evidence type="ECO:0000313" key="2">
    <source>
        <dbReference type="Proteomes" id="UP000814128"/>
    </source>
</evidence>
<keyword evidence="2" id="KW-1185">Reference proteome</keyword>
<reference evidence="1" key="1">
    <citation type="submission" date="2021-02" db="EMBL/GenBank/DDBJ databases">
        <authorList>
            <consortium name="DOE Joint Genome Institute"/>
            <person name="Ahrendt S."/>
            <person name="Looney B.P."/>
            <person name="Miyauchi S."/>
            <person name="Morin E."/>
            <person name="Drula E."/>
            <person name="Courty P.E."/>
            <person name="Chicoki N."/>
            <person name="Fauchery L."/>
            <person name="Kohler A."/>
            <person name="Kuo A."/>
            <person name="Labutti K."/>
            <person name="Pangilinan J."/>
            <person name="Lipzen A."/>
            <person name="Riley R."/>
            <person name="Andreopoulos W."/>
            <person name="He G."/>
            <person name="Johnson J."/>
            <person name="Barry K.W."/>
            <person name="Grigoriev I.V."/>
            <person name="Nagy L."/>
            <person name="Hibbett D."/>
            <person name="Henrissat B."/>
            <person name="Matheny P.B."/>
            <person name="Labbe J."/>
            <person name="Martin F."/>
        </authorList>
    </citation>
    <scope>NUCLEOTIDE SEQUENCE</scope>
    <source>
        <strain evidence="1">EC-137</strain>
    </source>
</reference>
<reference evidence="1" key="2">
    <citation type="journal article" date="2022" name="New Phytol.">
        <title>Evolutionary transition to the ectomycorrhizal habit in the genomes of a hyperdiverse lineage of mushroom-forming fungi.</title>
        <authorList>
            <person name="Looney B."/>
            <person name="Miyauchi S."/>
            <person name="Morin E."/>
            <person name="Drula E."/>
            <person name="Courty P.E."/>
            <person name="Kohler A."/>
            <person name="Kuo A."/>
            <person name="LaButti K."/>
            <person name="Pangilinan J."/>
            <person name="Lipzen A."/>
            <person name="Riley R."/>
            <person name="Andreopoulos W."/>
            <person name="He G."/>
            <person name="Johnson J."/>
            <person name="Nolan M."/>
            <person name="Tritt A."/>
            <person name="Barry K.W."/>
            <person name="Grigoriev I.V."/>
            <person name="Nagy L.G."/>
            <person name="Hibbett D."/>
            <person name="Henrissat B."/>
            <person name="Matheny P.B."/>
            <person name="Labbe J."/>
            <person name="Martin F.M."/>
        </authorList>
    </citation>
    <scope>NUCLEOTIDE SEQUENCE</scope>
    <source>
        <strain evidence="1">EC-137</strain>
    </source>
</reference>
<dbReference type="EMBL" id="MU273887">
    <property type="protein sequence ID" value="KAI0027522.1"/>
    <property type="molecule type" value="Genomic_DNA"/>
</dbReference>
<evidence type="ECO:0000313" key="1">
    <source>
        <dbReference type="EMBL" id="KAI0027522.1"/>
    </source>
</evidence>
<organism evidence="1 2">
    <name type="scientific">Vararia minispora EC-137</name>
    <dbReference type="NCBI Taxonomy" id="1314806"/>
    <lineage>
        <taxon>Eukaryota</taxon>
        <taxon>Fungi</taxon>
        <taxon>Dikarya</taxon>
        <taxon>Basidiomycota</taxon>
        <taxon>Agaricomycotina</taxon>
        <taxon>Agaricomycetes</taxon>
        <taxon>Russulales</taxon>
        <taxon>Lachnocladiaceae</taxon>
        <taxon>Vararia</taxon>
    </lineage>
</organism>
<accession>A0ACB8Q773</accession>